<dbReference type="InterPro" id="IPR002549">
    <property type="entry name" value="AI-2E-like"/>
</dbReference>
<dbReference type="GO" id="GO:0055085">
    <property type="term" value="P:transmembrane transport"/>
    <property type="evidence" value="ECO:0007669"/>
    <property type="project" value="TreeGrafter"/>
</dbReference>
<evidence type="ECO:0000256" key="6">
    <source>
        <dbReference type="SAM" id="Phobius"/>
    </source>
</evidence>
<gene>
    <name evidence="7" type="ORF">E5672_08590</name>
</gene>
<dbReference type="OrthoDB" id="9799225at2"/>
<dbReference type="AlphaFoldDB" id="A0A4U0ZAH5"/>
<evidence type="ECO:0000256" key="4">
    <source>
        <dbReference type="ARBA" id="ARBA00022989"/>
    </source>
</evidence>
<evidence type="ECO:0000256" key="3">
    <source>
        <dbReference type="ARBA" id="ARBA00022692"/>
    </source>
</evidence>
<feature type="transmembrane region" description="Helical" evidence="6">
    <location>
        <begin position="244"/>
        <end position="266"/>
    </location>
</feature>
<sequence>MDNAGSINEKQKKNLTGAYPKIAKQTKLLNTLVIFAFIYTMYLAKSLLIPLFFSAFIALLLSPLVAIARKVYVPRTISAGALIVLLVAPFTLLSVQLAEPAERWLHSLPKIAAEITEEIEEISSSIDAFTTPPPPPETEPEERESSIFDWFGDKDEPDTPVTQSDKTNSVTDKIKQTGIDMGLTLFSSAPFLLAQILGCVVLIFFLLVFGPNLFHVFIRDFPVVTDKRRALVLVDQIQRELSSYIVTISIINTCLGLATAGAFHYFGIEDALLWGALVALMNFVPYLGGVASCVVLLVVGLVQFGLTSSLFLPAGVFLILNITESQLITPAVLGRSMQLNPLIIIIWIAITGWLWGVIGVLLAVPILMCVKIILANLGVFNHWIRLIESK</sequence>
<dbReference type="EMBL" id="SWCO01000005">
    <property type="protein sequence ID" value="TKB03101.1"/>
    <property type="molecule type" value="Genomic_DNA"/>
</dbReference>
<proteinExistence type="inferred from homology"/>
<comment type="caution">
    <text evidence="7">The sequence shown here is derived from an EMBL/GenBank/DDBJ whole genome shotgun (WGS) entry which is preliminary data.</text>
</comment>
<dbReference type="RefSeq" id="WP_136781821.1">
    <property type="nucleotide sequence ID" value="NZ_SWCO01000005.1"/>
</dbReference>
<evidence type="ECO:0000256" key="5">
    <source>
        <dbReference type="ARBA" id="ARBA00023136"/>
    </source>
</evidence>
<feature type="transmembrane region" description="Helical" evidence="6">
    <location>
        <begin position="272"/>
        <end position="297"/>
    </location>
</feature>
<name>A0A4U0ZAH5_9ALTE</name>
<comment type="similarity">
    <text evidence="2">Belongs to the autoinducer-2 exporter (AI-2E) (TC 2.A.86) family.</text>
</comment>
<accession>A0A4U0ZAH5</accession>
<feature type="transmembrane region" description="Helical" evidence="6">
    <location>
        <begin position="50"/>
        <end position="67"/>
    </location>
</feature>
<dbReference type="Pfam" id="PF01594">
    <property type="entry name" value="AI-2E_transport"/>
    <property type="match status" value="1"/>
</dbReference>
<evidence type="ECO:0000313" key="7">
    <source>
        <dbReference type="EMBL" id="TKB03101.1"/>
    </source>
</evidence>
<evidence type="ECO:0000256" key="2">
    <source>
        <dbReference type="ARBA" id="ARBA00009773"/>
    </source>
</evidence>
<dbReference type="Proteomes" id="UP000305471">
    <property type="component" value="Unassembled WGS sequence"/>
</dbReference>
<reference evidence="7 8" key="1">
    <citation type="submission" date="2019-04" db="EMBL/GenBank/DDBJ databases">
        <title>Alteromonas portus sp. nov., an alginate lyase-excreting marine bacterium.</title>
        <authorList>
            <person name="Huang H."/>
            <person name="Mo K."/>
            <person name="Bao S."/>
        </authorList>
    </citation>
    <scope>NUCLEOTIDE SEQUENCE [LARGE SCALE GENOMIC DNA]</scope>
    <source>
        <strain evidence="7 8">HB161718</strain>
    </source>
</reference>
<evidence type="ECO:0000256" key="1">
    <source>
        <dbReference type="ARBA" id="ARBA00004141"/>
    </source>
</evidence>
<feature type="transmembrane region" description="Helical" evidence="6">
    <location>
        <begin position="191"/>
        <end position="209"/>
    </location>
</feature>
<dbReference type="PANTHER" id="PTHR21716">
    <property type="entry name" value="TRANSMEMBRANE PROTEIN"/>
    <property type="match status" value="1"/>
</dbReference>
<feature type="transmembrane region" description="Helical" evidence="6">
    <location>
        <begin position="28"/>
        <end position="44"/>
    </location>
</feature>
<protein>
    <submittedName>
        <fullName evidence="7">AI-2E family transporter</fullName>
    </submittedName>
</protein>
<organism evidence="7 8">
    <name type="scientific">Alteromonas portus</name>
    <dbReference type="NCBI Taxonomy" id="2565549"/>
    <lineage>
        <taxon>Bacteria</taxon>
        <taxon>Pseudomonadati</taxon>
        <taxon>Pseudomonadota</taxon>
        <taxon>Gammaproteobacteria</taxon>
        <taxon>Alteromonadales</taxon>
        <taxon>Alteromonadaceae</taxon>
        <taxon>Alteromonas/Salinimonas group</taxon>
        <taxon>Alteromonas</taxon>
    </lineage>
</organism>
<keyword evidence="3 6" id="KW-0812">Transmembrane</keyword>
<feature type="transmembrane region" description="Helical" evidence="6">
    <location>
        <begin position="79"/>
        <end position="98"/>
    </location>
</feature>
<feature type="transmembrane region" description="Helical" evidence="6">
    <location>
        <begin position="342"/>
        <end position="364"/>
    </location>
</feature>
<feature type="transmembrane region" description="Helical" evidence="6">
    <location>
        <begin position="304"/>
        <end position="322"/>
    </location>
</feature>
<evidence type="ECO:0000313" key="8">
    <source>
        <dbReference type="Proteomes" id="UP000305471"/>
    </source>
</evidence>
<keyword evidence="8" id="KW-1185">Reference proteome</keyword>
<dbReference type="PANTHER" id="PTHR21716:SF16">
    <property type="entry name" value="BLL1467 PROTEIN"/>
    <property type="match status" value="1"/>
</dbReference>
<keyword evidence="5 6" id="KW-0472">Membrane</keyword>
<keyword evidence="4 6" id="KW-1133">Transmembrane helix</keyword>
<comment type="subcellular location">
    <subcellularLocation>
        <location evidence="1">Membrane</location>
        <topology evidence="1">Multi-pass membrane protein</topology>
    </subcellularLocation>
</comment>
<dbReference type="GO" id="GO:0016020">
    <property type="term" value="C:membrane"/>
    <property type="evidence" value="ECO:0007669"/>
    <property type="project" value="UniProtKB-SubCell"/>
</dbReference>